<feature type="domain" description="Type VII secretion system protein EccE" evidence="9">
    <location>
        <begin position="197"/>
        <end position="288"/>
    </location>
</feature>
<evidence type="ECO:0000256" key="8">
    <source>
        <dbReference type="SAM" id="Phobius"/>
    </source>
</evidence>
<dbReference type="RefSeq" id="WP_007237149.1">
    <property type="nucleotide sequence ID" value="NZ_BAFB01000032.1"/>
</dbReference>
<dbReference type="OrthoDB" id="4152590at2"/>
<comment type="subcellular location">
    <subcellularLocation>
        <location evidence="1">Cell membrane</location>
    </subcellularLocation>
</comment>
<dbReference type="InterPro" id="IPR021368">
    <property type="entry name" value="T7SS_EccE"/>
</dbReference>
<keyword evidence="4 8" id="KW-0812">Transmembrane</keyword>
<name>H5THC9_GORO1</name>
<keyword evidence="6 8" id="KW-0472">Membrane</keyword>
<sequence length="576" mass="60787">MGIGTKHRTPARLPGLATLVGIEVLLAVGLVGWWFSGARSGIAALGVAVLAALTLIPIAGRTSLSGRLIRRGGFLVSRARRRSAGSAPAPFDVPTSGRHHGHSPTSHAETGVVGVRWTGDMLITVLRVSPARTAPTFLSPFGSETTDPPLPLTTLAECIDPYDIPLASIDIIVQGIRVGGTGPAAAIYERTLGPLPATTHRDTLVILRLDPRRCPNAIARRGGGATGALRTATITTQRVARRLRECGLAATPLDAVGIDAVTTRLLQGARLDATHEDWSHVSAGRVRFRTASLDPRKLSRALERQWGGTPLSTTLTLSLSHGPAGDLEVRALVRVDELPDAGCVATAWPHGAEPLDGRQFDALAASLPTTGANRIHRHLPVAAGTEAFALLDTLRVESGGCGQLIGADHTGRAVTARLFGTDVPEVALIGTTALATQVVLRIVATGGRVVLHTSRPDRWQHLVDAIGDRHVLGFADDRSGRDIDARVQLFDGVAPCAVANGVTRILVVPQDQEVDDVRTGAIVFRQHRTRAHQLTLETSGDRVGVTMVSTPEESGFIGQRSRQPSAYPAPQTVATT</sequence>
<protein>
    <recommendedName>
        <fullName evidence="9">Type VII secretion system protein EccE domain-containing protein</fullName>
    </recommendedName>
</protein>
<reference evidence="10" key="1">
    <citation type="submission" date="2012-02" db="EMBL/GenBank/DDBJ databases">
        <title>Whole genome shotgun sequence of Gordonia otitidis NBRC 100426.</title>
        <authorList>
            <person name="Yoshida I."/>
            <person name="Hosoyama A."/>
            <person name="Tsuchikane K."/>
            <person name="Katsumata H."/>
            <person name="Yamazaki S."/>
            <person name="Fujita N."/>
        </authorList>
    </citation>
    <scope>NUCLEOTIDE SEQUENCE [LARGE SCALE GENOMIC DNA]</scope>
    <source>
        <strain evidence="10">NBRC 100426</strain>
    </source>
</reference>
<evidence type="ECO:0000256" key="1">
    <source>
        <dbReference type="ARBA" id="ARBA00004236"/>
    </source>
</evidence>
<proteinExistence type="inferred from homology"/>
<evidence type="ECO:0000313" key="11">
    <source>
        <dbReference type="Proteomes" id="UP000005038"/>
    </source>
</evidence>
<dbReference type="Pfam" id="PF11203">
    <property type="entry name" value="EccE"/>
    <property type="match status" value="1"/>
</dbReference>
<evidence type="ECO:0000256" key="3">
    <source>
        <dbReference type="ARBA" id="ARBA00022475"/>
    </source>
</evidence>
<accession>H5THC9</accession>
<evidence type="ECO:0000256" key="5">
    <source>
        <dbReference type="ARBA" id="ARBA00022989"/>
    </source>
</evidence>
<evidence type="ECO:0000313" key="10">
    <source>
        <dbReference type="EMBL" id="GAB32887.1"/>
    </source>
</evidence>
<comment type="caution">
    <text evidence="10">The sequence shown here is derived from an EMBL/GenBank/DDBJ whole genome shotgun (WGS) entry which is preliminary data.</text>
</comment>
<evidence type="ECO:0000256" key="7">
    <source>
        <dbReference type="SAM" id="MobiDB-lite"/>
    </source>
</evidence>
<evidence type="ECO:0000256" key="6">
    <source>
        <dbReference type="ARBA" id="ARBA00023136"/>
    </source>
</evidence>
<feature type="region of interest" description="Disordered" evidence="7">
    <location>
        <begin position="554"/>
        <end position="576"/>
    </location>
</feature>
<dbReference type="STRING" id="1108044.GOOTI_032_00020"/>
<feature type="region of interest" description="Disordered" evidence="7">
    <location>
        <begin position="85"/>
        <end position="108"/>
    </location>
</feature>
<dbReference type="InterPro" id="IPR050051">
    <property type="entry name" value="EccE_dom"/>
</dbReference>
<dbReference type="AlphaFoldDB" id="H5THC9"/>
<dbReference type="EMBL" id="BAFB01000032">
    <property type="protein sequence ID" value="GAB32887.1"/>
    <property type="molecule type" value="Genomic_DNA"/>
</dbReference>
<feature type="transmembrane region" description="Helical" evidence="8">
    <location>
        <begin position="41"/>
        <end position="60"/>
    </location>
</feature>
<gene>
    <name evidence="10" type="ORF">GOOTI_032_00020</name>
</gene>
<feature type="transmembrane region" description="Helical" evidence="8">
    <location>
        <begin position="12"/>
        <end position="35"/>
    </location>
</feature>
<organism evidence="10 11">
    <name type="scientific">Gordonia otitidis (strain DSM 44809 / CCUG 52243 / JCM 12355 / NBRC 100426 / IFM 10032)</name>
    <dbReference type="NCBI Taxonomy" id="1108044"/>
    <lineage>
        <taxon>Bacteria</taxon>
        <taxon>Bacillati</taxon>
        <taxon>Actinomycetota</taxon>
        <taxon>Actinomycetes</taxon>
        <taxon>Mycobacteriales</taxon>
        <taxon>Gordoniaceae</taxon>
        <taxon>Gordonia</taxon>
    </lineage>
</organism>
<evidence type="ECO:0000259" key="9">
    <source>
        <dbReference type="Pfam" id="PF11203"/>
    </source>
</evidence>
<keyword evidence="5 8" id="KW-1133">Transmembrane helix</keyword>
<keyword evidence="3" id="KW-1003">Cell membrane</keyword>
<dbReference type="Proteomes" id="UP000005038">
    <property type="component" value="Unassembled WGS sequence"/>
</dbReference>
<comment type="similarity">
    <text evidence="2">Belongs to the EccE family.</text>
</comment>
<dbReference type="GO" id="GO:0005886">
    <property type="term" value="C:plasma membrane"/>
    <property type="evidence" value="ECO:0007669"/>
    <property type="project" value="UniProtKB-SubCell"/>
</dbReference>
<evidence type="ECO:0000256" key="4">
    <source>
        <dbReference type="ARBA" id="ARBA00022692"/>
    </source>
</evidence>
<keyword evidence="11" id="KW-1185">Reference proteome</keyword>
<dbReference type="NCBIfam" id="TIGR03923">
    <property type="entry name" value="T7SS_EccE"/>
    <property type="match status" value="1"/>
</dbReference>
<evidence type="ECO:0000256" key="2">
    <source>
        <dbReference type="ARBA" id="ARBA00007759"/>
    </source>
</evidence>